<evidence type="ECO:0000313" key="8">
    <source>
        <dbReference type="RefSeq" id="XP_030381605.1"/>
    </source>
</evidence>
<name>A0A6J2U128_DROLE</name>
<proteinExistence type="inferred from homology"/>
<accession>A0A6J2U128</accession>
<keyword evidence="3" id="KW-0963">Cytoplasm</keyword>
<evidence type="ECO:0000259" key="6">
    <source>
        <dbReference type="SMART" id="SM01070"/>
    </source>
</evidence>
<feature type="compositionally biased region" description="Polar residues" evidence="4">
    <location>
        <begin position="279"/>
        <end position="292"/>
    </location>
</feature>
<protein>
    <submittedName>
        <fullName evidence="8">Hsp90 co-chaperone Cdc37-like</fullName>
    </submittedName>
</protein>
<dbReference type="Gene3D" id="1.20.58.610">
    <property type="entry name" value="Cdc37, Hsp90 binding domain"/>
    <property type="match status" value="1"/>
</dbReference>
<feature type="compositionally biased region" description="Polar residues" evidence="4">
    <location>
        <begin position="1"/>
        <end position="11"/>
    </location>
</feature>
<dbReference type="PANTHER" id="PTHR12800:SF4">
    <property type="entry name" value="HSP90 CO-CHAPERONE CDC37"/>
    <property type="match status" value="1"/>
</dbReference>
<dbReference type="GO" id="GO:0031072">
    <property type="term" value="F:heat shock protein binding"/>
    <property type="evidence" value="ECO:0007669"/>
    <property type="project" value="TreeGrafter"/>
</dbReference>
<organism evidence="7 8">
    <name type="scientific">Drosophila lebanonensis</name>
    <name type="common">Fruit fly</name>
    <name type="synonym">Scaptodrosophila lebanonensis</name>
    <dbReference type="NCBI Taxonomy" id="7225"/>
    <lineage>
        <taxon>Eukaryota</taxon>
        <taxon>Metazoa</taxon>
        <taxon>Ecdysozoa</taxon>
        <taxon>Arthropoda</taxon>
        <taxon>Hexapoda</taxon>
        <taxon>Insecta</taxon>
        <taxon>Pterygota</taxon>
        <taxon>Neoptera</taxon>
        <taxon>Endopterygota</taxon>
        <taxon>Diptera</taxon>
        <taxon>Brachycera</taxon>
        <taxon>Muscomorpha</taxon>
        <taxon>Ephydroidea</taxon>
        <taxon>Drosophilidae</taxon>
        <taxon>Scaptodrosophila</taxon>
    </lineage>
</organism>
<reference evidence="8" key="1">
    <citation type="submission" date="2025-08" db="UniProtKB">
        <authorList>
            <consortium name="RefSeq"/>
        </authorList>
    </citation>
    <scope>IDENTIFICATION</scope>
    <source>
        <strain evidence="8">11010-0011.00</strain>
        <tissue evidence="8">Whole body</tissue>
    </source>
</reference>
<dbReference type="Gene3D" id="6.10.140.250">
    <property type="match status" value="1"/>
</dbReference>
<dbReference type="InterPro" id="IPR038189">
    <property type="entry name" value="Cdc37_Hsp90-bd_sf"/>
</dbReference>
<dbReference type="InterPro" id="IPR004918">
    <property type="entry name" value="Cdc37"/>
</dbReference>
<comment type="subcellular location">
    <subcellularLocation>
        <location evidence="1">Cytoplasm</location>
    </subcellularLocation>
</comment>
<dbReference type="GO" id="GO:0006457">
    <property type="term" value="P:protein folding"/>
    <property type="evidence" value="ECO:0007669"/>
    <property type="project" value="TreeGrafter"/>
</dbReference>
<dbReference type="InterPro" id="IPR013874">
    <property type="entry name" value="Cdc37_Hsp90-bd"/>
</dbReference>
<evidence type="ECO:0000259" key="5">
    <source>
        <dbReference type="SMART" id="SM01069"/>
    </source>
</evidence>
<dbReference type="SUPFAM" id="SSF101391">
    <property type="entry name" value="Hsp90 co-chaperone CDC37"/>
    <property type="match status" value="1"/>
</dbReference>
<evidence type="ECO:0000256" key="4">
    <source>
        <dbReference type="SAM" id="MobiDB-lite"/>
    </source>
</evidence>
<dbReference type="GO" id="GO:0050821">
    <property type="term" value="P:protein stabilization"/>
    <property type="evidence" value="ECO:0007669"/>
    <property type="project" value="TreeGrafter"/>
</dbReference>
<evidence type="ECO:0000256" key="1">
    <source>
        <dbReference type="ARBA" id="ARBA00004496"/>
    </source>
</evidence>
<comment type="similarity">
    <text evidence="2">Belongs to the CDC37 family.</text>
</comment>
<dbReference type="RefSeq" id="XP_030381605.1">
    <property type="nucleotide sequence ID" value="XM_030525745.1"/>
</dbReference>
<gene>
    <name evidence="8" type="primary">LOC115629297</name>
</gene>
<dbReference type="Proteomes" id="UP000504634">
    <property type="component" value="Unplaced"/>
</dbReference>
<feature type="region of interest" description="Disordered" evidence="4">
    <location>
        <begin position="267"/>
        <end position="297"/>
    </location>
</feature>
<dbReference type="AlphaFoldDB" id="A0A6J2U128"/>
<dbReference type="PANTHER" id="PTHR12800">
    <property type="entry name" value="CDC37-RELATED"/>
    <property type="match status" value="1"/>
</dbReference>
<dbReference type="GO" id="GO:0051082">
    <property type="term" value="F:unfolded protein binding"/>
    <property type="evidence" value="ECO:0007669"/>
    <property type="project" value="TreeGrafter"/>
</dbReference>
<dbReference type="SMART" id="SM01069">
    <property type="entry name" value="CDC37_C"/>
    <property type="match status" value="1"/>
</dbReference>
<dbReference type="GeneID" id="115629297"/>
<dbReference type="Pfam" id="PF08564">
    <property type="entry name" value="CDC37_C"/>
    <property type="match status" value="1"/>
</dbReference>
<feature type="region of interest" description="Disordered" evidence="4">
    <location>
        <begin position="1"/>
        <end position="26"/>
    </location>
</feature>
<dbReference type="GO" id="GO:0051087">
    <property type="term" value="F:protein-folding chaperone binding"/>
    <property type="evidence" value="ECO:0007669"/>
    <property type="project" value="TreeGrafter"/>
</dbReference>
<evidence type="ECO:0000256" key="3">
    <source>
        <dbReference type="ARBA" id="ARBA00022490"/>
    </source>
</evidence>
<dbReference type="Pfam" id="PF08565">
    <property type="entry name" value="CDC37_M"/>
    <property type="match status" value="1"/>
</dbReference>
<keyword evidence="7" id="KW-1185">Reference proteome</keyword>
<dbReference type="SMART" id="SM01070">
    <property type="entry name" value="CDC37_M"/>
    <property type="match status" value="1"/>
</dbReference>
<evidence type="ECO:0000313" key="7">
    <source>
        <dbReference type="Proteomes" id="UP000504634"/>
    </source>
</evidence>
<dbReference type="OrthoDB" id="440202at2759"/>
<sequence>MVDYSKWTNLTDSDDEQPANGSAQKVKQAALEKRVIEFQNRRMDFVMRRQNNEACRMIYRLKLAKKKGNPDHWNLKLLELKEQLPMLEQEDALFAAEEKRLLSDPALRGPTRVGFVKTMINKRPEQPKPCLSLEKTERFTLLELEKRMRRFIEMYGPVADEYVRLESYEDTMRFLHSHANIISTDGTAYLMNMCLDLISAGRLEEMSQVAHQCMILQFIVELGSQMNEDPRRCINPFFTRIIEYDSLYYSAFQTETEALKARLTMRAQGKEVAPPRQQPAASKSPSNQSSPGTPCPKAGLGPFEVFQSLPESLKSCFQTRNVQELKHIVKQLPPDEAKFHLQRCIDTGLWVKAKKQQ</sequence>
<feature type="domain" description="Cdc37 C-terminal" evidence="5">
    <location>
        <begin position="288"/>
        <end position="356"/>
    </location>
</feature>
<dbReference type="GO" id="GO:0005737">
    <property type="term" value="C:cytoplasm"/>
    <property type="evidence" value="ECO:0007669"/>
    <property type="project" value="UniProtKB-SubCell"/>
</dbReference>
<dbReference type="InterPro" id="IPR013873">
    <property type="entry name" value="Cdc37_C"/>
</dbReference>
<feature type="domain" description="Cdc37 Hsp90 binding" evidence="6">
    <location>
        <begin position="116"/>
        <end position="274"/>
    </location>
</feature>
<evidence type="ECO:0000256" key="2">
    <source>
        <dbReference type="ARBA" id="ARBA00006222"/>
    </source>
</evidence>